<comment type="caution">
    <text evidence="1">The sequence shown here is derived from an EMBL/GenBank/DDBJ whole genome shotgun (WGS) entry which is preliminary data.</text>
</comment>
<evidence type="ECO:0000313" key="1">
    <source>
        <dbReference type="EMBL" id="OGZ44733.1"/>
    </source>
</evidence>
<protein>
    <submittedName>
        <fullName evidence="1">Uncharacterized protein</fullName>
    </submittedName>
</protein>
<gene>
    <name evidence="1" type="ORF">A2756_04730</name>
</gene>
<evidence type="ECO:0000313" key="2">
    <source>
        <dbReference type="Proteomes" id="UP000177785"/>
    </source>
</evidence>
<organism evidence="1 2">
    <name type="scientific">Candidatus Ryanbacteria bacterium RIFCSPHIGHO2_01_FULL_48_27</name>
    <dbReference type="NCBI Taxonomy" id="1802115"/>
    <lineage>
        <taxon>Bacteria</taxon>
        <taxon>Candidatus Ryaniibacteriota</taxon>
    </lineage>
</organism>
<dbReference type="EMBL" id="MHNL01000015">
    <property type="protein sequence ID" value="OGZ44733.1"/>
    <property type="molecule type" value="Genomic_DNA"/>
</dbReference>
<name>A0A1G2G377_9BACT</name>
<sequence>MHKNATFLILFGTLLVTGGVVVLYGNQQDGTTWQKTLERVSGTWKKDDNRQKLLEPTEPSAGPFPFAERVVDPITGWILFSQPKYVPISFLYPPEFEQTGAHRFEWGGTILTFFNAPYYLRLTIGGEGKGLPLEKEYGTSTFNLEGHVFQFTLLEGGGITSHNWRSLPTSQRDELAKILNLTPGLNILMVEIWCSPSNIESCTKSEGRRLLHDISSSIHLAFNPR</sequence>
<reference evidence="1 2" key="1">
    <citation type="journal article" date="2016" name="Nat. Commun.">
        <title>Thousands of microbial genomes shed light on interconnected biogeochemical processes in an aquifer system.</title>
        <authorList>
            <person name="Anantharaman K."/>
            <person name="Brown C.T."/>
            <person name="Hug L.A."/>
            <person name="Sharon I."/>
            <person name="Castelle C.J."/>
            <person name="Probst A.J."/>
            <person name="Thomas B.C."/>
            <person name="Singh A."/>
            <person name="Wilkins M.J."/>
            <person name="Karaoz U."/>
            <person name="Brodie E.L."/>
            <person name="Williams K.H."/>
            <person name="Hubbard S.S."/>
            <person name="Banfield J.F."/>
        </authorList>
    </citation>
    <scope>NUCLEOTIDE SEQUENCE [LARGE SCALE GENOMIC DNA]</scope>
</reference>
<proteinExistence type="predicted"/>
<accession>A0A1G2G377</accession>
<dbReference type="Proteomes" id="UP000177785">
    <property type="component" value="Unassembled WGS sequence"/>
</dbReference>
<dbReference type="AlphaFoldDB" id="A0A1G2G377"/>